<feature type="transmembrane region" description="Helical" evidence="1">
    <location>
        <begin position="12"/>
        <end position="34"/>
    </location>
</feature>
<name>A0A915JJ67_ROMCU</name>
<keyword evidence="1" id="KW-0812">Transmembrane</keyword>
<accession>A0A915JJ67</accession>
<dbReference type="AlphaFoldDB" id="A0A915JJ67"/>
<keyword evidence="1" id="KW-1133">Transmembrane helix</keyword>
<proteinExistence type="predicted"/>
<evidence type="ECO:0000256" key="1">
    <source>
        <dbReference type="SAM" id="Phobius"/>
    </source>
</evidence>
<protein>
    <submittedName>
        <fullName evidence="3">Uncharacterized protein</fullName>
    </submittedName>
</protein>
<organism evidence="2 3">
    <name type="scientific">Romanomermis culicivorax</name>
    <name type="common">Nematode worm</name>
    <dbReference type="NCBI Taxonomy" id="13658"/>
    <lineage>
        <taxon>Eukaryota</taxon>
        <taxon>Metazoa</taxon>
        <taxon>Ecdysozoa</taxon>
        <taxon>Nematoda</taxon>
        <taxon>Enoplea</taxon>
        <taxon>Dorylaimia</taxon>
        <taxon>Mermithida</taxon>
        <taxon>Mermithoidea</taxon>
        <taxon>Mermithidae</taxon>
        <taxon>Romanomermis</taxon>
    </lineage>
</organism>
<evidence type="ECO:0000313" key="3">
    <source>
        <dbReference type="WBParaSite" id="nRc.2.0.1.t26204-RA"/>
    </source>
</evidence>
<reference evidence="3" key="1">
    <citation type="submission" date="2022-11" db="UniProtKB">
        <authorList>
            <consortium name="WormBaseParasite"/>
        </authorList>
    </citation>
    <scope>IDENTIFICATION</scope>
</reference>
<dbReference type="WBParaSite" id="nRc.2.0.1.t26204-RA">
    <property type="protein sequence ID" value="nRc.2.0.1.t26204-RA"/>
    <property type="gene ID" value="nRc.2.0.1.g26204"/>
</dbReference>
<dbReference type="Proteomes" id="UP000887565">
    <property type="component" value="Unplaced"/>
</dbReference>
<keyword evidence="2" id="KW-1185">Reference proteome</keyword>
<keyword evidence="1" id="KW-0472">Membrane</keyword>
<evidence type="ECO:0000313" key="2">
    <source>
        <dbReference type="Proteomes" id="UP000887565"/>
    </source>
</evidence>
<sequence>MVSMTYCQHDDFAKFAMVSTVVARIILIIVAVALRLMMSATILICVSSMAGRGVHTARHQQQRVCSGPWNQLRNQHWVI</sequence>